<organism evidence="1 2">
    <name type="scientific">Paractinoplanes globisporus</name>
    <dbReference type="NCBI Taxonomy" id="113565"/>
    <lineage>
        <taxon>Bacteria</taxon>
        <taxon>Bacillati</taxon>
        <taxon>Actinomycetota</taxon>
        <taxon>Actinomycetes</taxon>
        <taxon>Micromonosporales</taxon>
        <taxon>Micromonosporaceae</taxon>
        <taxon>Paractinoplanes</taxon>
    </lineage>
</organism>
<comment type="caution">
    <text evidence="1">The sequence shown here is derived from an EMBL/GenBank/DDBJ whole genome shotgun (WGS) entry which is preliminary data.</text>
</comment>
<accession>A0ABW6W782</accession>
<dbReference type="EMBL" id="JBIAZU010000001">
    <property type="protein sequence ID" value="MFF5288978.1"/>
    <property type="molecule type" value="Genomic_DNA"/>
</dbReference>
<evidence type="ECO:0000313" key="2">
    <source>
        <dbReference type="Proteomes" id="UP001602245"/>
    </source>
</evidence>
<gene>
    <name evidence="1" type="ORF">ACFY35_06050</name>
</gene>
<dbReference type="RefSeq" id="WP_020509325.1">
    <property type="nucleotide sequence ID" value="NZ_JBIAZU010000001.1"/>
</dbReference>
<reference evidence="1 2" key="1">
    <citation type="submission" date="2024-10" db="EMBL/GenBank/DDBJ databases">
        <title>The Natural Products Discovery Center: Release of the First 8490 Sequenced Strains for Exploring Actinobacteria Biosynthetic Diversity.</title>
        <authorList>
            <person name="Kalkreuter E."/>
            <person name="Kautsar S.A."/>
            <person name="Yang D."/>
            <person name="Bader C.D."/>
            <person name="Teijaro C.N."/>
            <person name="Fluegel L."/>
            <person name="Davis C.M."/>
            <person name="Simpson J.R."/>
            <person name="Lauterbach L."/>
            <person name="Steele A.D."/>
            <person name="Gui C."/>
            <person name="Meng S."/>
            <person name="Li G."/>
            <person name="Viehrig K."/>
            <person name="Ye F."/>
            <person name="Su P."/>
            <person name="Kiefer A.F."/>
            <person name="Nichols A."/>
            <person name="Cepeda A.J."/>
            <person name="Yan W."/>
            <person name="Fan B."/>
            <person name="Jiang Y."/>
            <person name="Adhikari A."/>
            <person name="Zheng C.-J."/>
            <person name="Schuster L."/>
            <person name="Cowan T.M."/>
            <person name="Smanski M.J."/>
            <person name="Chevrette M.G."/>
            <person name="De Carvalho L.P.S."/>
            <person name="Shen B."/>
        </authorList>
    </citation>
    <scope>NUCLEOTIDE SEQUENCE [LARGE SCALE GENOMIC DNA]</scope>
    <source>
        <strain evidence="1 2">NPDC000087</strain>
    </source>
</reference>
<sequence length="570" mass="60593">MNDDVRRLLDLADGHAAAGRGADAVPLYAEATDRALAADDLPAATRGALALAQGQRFDATPGLIPARLHDVYVRVEEPTARAALAAALARVWVYASRPHRAVPFAAVALEIAREAGDPVLLADCLDATLTAHWGPDDLDRRRGWAQELDDVVAHLRDPKARLQAHLWGLTVAFELLDLPRIHRNLRALEDLGAGNAEARFFAASRRLAADLMLGRLDTAAYLRELAEDAARQAFIADGDGVRHAMTAYPAMLLGDRETCAAEADEFEEFARAEGAPTVLAEAGLLWAAAGRADRAAAVAGQFGGDTLAGLPADMDWLLILQCVLDAALAGGVREVVESAVALLTPYENRSVVNAGAVMFHGVTDDPLSRGNALLGNETAAARQRARALATYRRIGAVWWRERLEAQGGATRMRLRPADGGLWSVGPDATPVTLPAMRGLEYLHHLLARPGVDVAALDLVGPQTVHQPGTGPSADAKALAAYRRRLATAAPDERAAIEAHLRSVTGLGGRARENGSNAERARVAVRKAIVAALAKIAECEPEAGRHLYTQVSTGAACRYDPDPAAPITWLL</sequence>
<dbReference type="Proteomes" id="UP001602245">
    <property type="component" value="Unassembled WGS sequence"/>
</dbReference>
<evidence type="ECO:0000313" key="1">
    <source>
        <dbReference type="EMBL" id="MFF5288978.1"/>
    </source>
</evidence>
<name>A0ABW6W782_9ACTN</name>
<proteinExistence type="predicted"/>
<keyword evidence="2" id="KW-1185">Reference proteome</keyword>
<protein>
    <submittedName>
        <fullName evidence="1">Uncharacterized protein</fullName>
    </submittedName>
</protein>